<evidence type="ECO:0000313" key="1">
    <source>
        <dbReference type="EMBL" id="KAL3849135.1"/>
    </source>
</evidence>
<evidence type="ECO:0000313" key="2">
    <source>
        <dbReference type="Proteomes" id="UP001634393"/>
    </source>
</evidence>
<reference evidence="1 2" key="1">
    <citation type="submission" date="2024-12" db="EMBL/GenBank/DDBJ databases">
        <title>The unique morphological basis and parallel evolutionary history of personate flowers in Penstemon.</title>
        <authorList>
            <person name="Depatie T.H."/>
            <person name="Wessinger C.A."/>
        </authorList>
    </citation>
    <scope>NUCLEOTIDE SEQUENCE [LARGE SCALE GENOMIC DNA]</scope>
    <source>
        <strain evidence="1">WTNN_2</strain>
        <tissue evidence="1">Leaf</tissue>
    </source>
</reference>
<comment type="caution">
    <text evidence="1">The sequence shown here is derived from an EMBL/GenBank/DDBJ whole genome shotgun (WGS) entry which is preliminary data.</text>
</comment>
<accession>A0ABD3UJG4</accession>
<organism evidence="1 2">
    <name type="scientific">Penstemon smallii</name>
    <dbReference type="NCBI Taxonomy" id="265156"/>
    <lineage>
        <taxon>Eukaryota</taxon>
        <taxon>Viridiplantae</taxon>
        <taxon>Streptophyta</taxon>
        <taxon>Embryophyta</taxon>
        <taxon>Tracheophyta</taxon>
        <taxon>Spermatophyta</taxon>
        <taxon>Magnoliopsida</taxon>
        <taxon>eudicotyledons</taxon>
        <taxon>Gunneridae</taxon>
        <taxon>Pentapetalae</taxon>
        <taxon>asterids</taxon>
        <taxon>lamiids</taxon>
        <taxon>Lamiales</taxon>
        <taxon>Plantaginaceae</taxon>
        <taxon>Cheloneae</taxon>
        <taxon>Penstemon</taxon>
    </lineage>
</organism>
<proteinExistence type="predicted"/>
<keyword evidence="2" id="KW-1185">Reference proteome</keyword>
<sequence>MYLFIMHFRTLGLHLVFLLCENCW</sequence>
<protein>
    <submittedName>
        <fullName evidence="1">Uncharacterized protein</fullName>
    </submittedName>
</protein>
<dbReference type="EMBL" id="JBJXBP010000001">
    <property type="protein sequence ID" value="KAL3849135.1"/>
    <property type="molecule type" value="Genomic_DNA"/>
</dbReference>
<dbReference type="Proteomes" id="UP001634393">
    <property type="component" value="Unassembled WGS sequence"/>
</dbReference>
<name>A0ABD3UJG4_9LAMI</name>
<gene>
    <name evidence="1" type="ORF">ACJIZ3_011017</name>
</gene>
<dbReference type="AlphaFoldDB" id="A0ABD3UJG4"/>